<evidence type="ECO:0000313" key="2">
    <source>
        <dbReference type="EMBL" id="EXJ82057.1"/>
    </source>
</evidence>
<evidence type="ECO:0000313" key="3">
    <source>
        <dbReference type="Proteomes" id="UP000019484"/>
    </source>
</evidence>
<evidence type="ECO:0000256" key="1">
    <source>
        <dbReference type="SAM" id="MobiDB-lite"/>
    </source>
</evidence>
<feature type="compositionally biased region" description="Basic and acidic residues" evidence="1">
    <location>
        <begin position="49"/>
        <end position="60"/>
    </location>
</feature>
<name>W9XND0_9EURO</name>
<accession>W9XND0</accession>
<feature type="non-terminal residue" evidence="2">
    <location>
        <position position="108"/>
    </location>
</feature>
<keyword evidence="3" id="KW-1185">Reference proteome</keyword>
<dbReference type="Proteomes" id="UP000019484">
    <property type="component" value="Unassembled WGS sequence"/>
</dbReference>
<dbReference type="AlphaFoldDB" id="W9XND0"/>
<feature type="region of interest" description="Disordered" evidence="1">
    <location>
        <begin position="19"/>
        <end position="60"/>
    </location>
</feature>
<dbReference type="GeneID" id="19162977"/>
<dbReference type="HOGENOM" id="CLU_2203165_0_0_1"/>
<dbReference type="EMBL" id="AMWN01000007">
    <property type="protein sequence ID" value="EXJ82057.1"/>
    <property type="molecule type" value="Genomic_DNA"/>
</dbReference>
<reference evidence="2 3" key="1">
    <citation type="submission" date="2013-03" db="EMBL/GenBank/DDBJ databases">
        <title>The Genome Sequence of Capronia coronata CBS 617.96.</title>
        <authorList>
            <consortium name="The Broad Institute Genomics Platform"/>
            <person name="Cuomo C."/>
            <person name="de Hoog S."/>
            <person name="Gorbushina A."/>
            <person name="Walker B."/>
            <person name="Young S.K."/>
            <person name="Zeng Q."/>
            <person name="Gargeya S."/>
            <person name="Fitzgerald M."/>
            <person name="Haas B."/>
            <person name="Abouelleil A."/>
            <person name="Allen A.W."/>
            <person name="Alvarado L."/>
            <person name="Arachchi H.M."/>
            <person name="Berlin A.M."/>
            <person name="Chapman S.B."/>
            <person name="Gainer-Dewar J."/>
            <person name="Goldberg J."/>
            <person name="Griggs A."/>
            <person name="Gujja S."/>
            <person name="Hansen M."/>
            <person name="Howarth C."/>
            <person name="Imamovic A."/>
            <person name="Ireland A."/>
            <person name="Larimer J."/>
            <person name="McCowan C."/>
            <person name="Murphy C."/>
            <person name="Pearson M."/>
            <person name="Poon T.W."/>
            <person name="Priest M."/>
            <person name="Roberts A."/>
            <person name="Saif S."/>
            <person name="Shea T."/>
            <person name="Sisk P."/>
            <person name="Sykes S."/>
            <person name="Wortman J."/>
            <person name="Nusbaum C."/>
            <person name="Birren B."/>
        </authorList>
    </citation>
    <scope>NUCLEOTIDE SEQUENCE [LARGE SCALE GENOMIC DNA]</scope>
    <source>
        <strain evidence="2 3">CBS 617.96</strain>
    </source>
</reference>
<dbReference type="RefSeq" id="XP_007727178.1">
    <property type="nucleotide sequence ID" value="XM_007728988.1"/>
</dbReference>
<comment type="caution">
    <text evidence="2">The sequence shown here is derived from an EMBL/GenBank/DDBJ whole genome shotgun (WGS) entry which is preliminary data.</text>
</comment>
<protein>
    <submittedName>
        <fullName evidence="2">Uncharacterized protein</fullName>
    </submittedName>
</protein>
<feature type="non-terminal residue" evidence="2">
    <location>
        <position position="1"/>
    </location>
</feature>
<organism evidence="2 3">
    <name type="scientific">Capronia coronata CBS 617.96</name>
    <dbReference type="NCBI Taxonomy" id="1182541"/>
    <lineage>
        <taxon>Eukaryota</taxon>
        <taxon>Fungi</taxon>
        <taxon>Dikarya</taxon>
        <taxon>Ascomycota</taxon>
        <taxon>Pezizomycotina</taxon>
        <taxon>Eurotiomycetes</taxon>
        <taxon>Chaetothyriomycetidae</taxon>
        <taxon>Chaetothyriales</taxon>
        <taxon>Herpotrichiellaceae</taxon>
        <taxon>Capronia</taxon>
    </lineage>
</organism>
<gene>
    <name evidence="2" type="ORF">A1O1_08126</name>
</gene>
<proteinExistence type="predicted"/>
<sequence length="108" mass="12746">PNSQIFSPQPQYIMLTPPMLQPDGQKQIPPAEEVAQTSVKKTRSLRKRSSPERHTIRSGRLEQRAEIVRRDSSSDEDWEAWRQQFREQLRERRRRCQIQGADCSSKSR</sequence>